<dbReference type="InterPro" id="IPR050625">
    <property type="entry name" value="ParA/MinD_ATPase"/>
</dbReference>
<dbReference type="InterPro" id="IPR014433">
    <property type="entry name" value="CooC"/>
</dbReference>
<evidence type="ECO:0000256" key="1">
    <source>
        <dbReference type="ARBA" id="ARBA00022741"/>
    </source>
</evidence>
<evidence type="ECO:0000313" key="5">
    <source>
        <dbReference type="Proteomes" id="UP000266287"/>
    </source>
</evidence>
<keyword evidence="1" id="KW-0547">Nucleotide-binding</keyword>
<accession>A0A399FXN9</accession>
<dbReference type="Gene3D" id="3.40.50.300">
    <property type="entry name" value="P-loop containing nucleotide triphosphate hydrolases"/>
    <property type="match status" value="1"/>
</dbReference>
<dbReference type="SUPFAM" id="SSF52540">
    <property type="entry name" value="P-loop containing nucleoside triphosphate hydrolases"/>
    <property type="match status" value="1"/>
</dbReference>
<name>A0A399FXN9_UNCN2</name>
<feature type="domain" description="CobQ/CobB/MinD/ParA nucleotide binding" evidence="3">
    <location>
        <begin position="4"/>
        <end position="233"/>
    </location>
</feature>
<dbReference type="GO" id="GO:0009898">
    <property type="term" value="C:cytoplasmic side of plasma membrane"/>
    <property type="evidence" value="ECO:0007669"/>
    <property type="project" value="TreeGrafter"/>
</dbReference>
<comment type="caution">
    <text evidence="4">The sequence shown here is derived from an EMBL/GenBank/DDBJ whole genome shotgun (WGS) entry which is preliminary data.</text>
</comment>
<dbReference type="AlphaFoldDB" id="A0A399FXN9"/>
<dbReference type="EMBL" id="NDHY01000006">
    <property type="protein sequence ID" value="RII00179.1"/>
    <property type="molecule type" value="Genomic_DNA"/>
</dbReference>
<dbReference type="InterPro" id="IPR002586">
    <property type="entry name" value="CobQ/CobB/MinD/ParA_Nub-bd_dom"/>
</dbReference>
<reference evidence="4 5" key="1">
    <citation type="submission" date="2018-08" db="EMBL/GenBank/DDBJ databases">
        <title>Draft genome of candidate division NPL-UPA2 bacterium Unc8 that adapted to ultra-basic serpentinizing groundwater.</title>
        <authorList>
            <person name="Ishii S."/>
            <person name="Suzuki S."/>
            <person name="Nealson K.H."/>
        </authorList>
    </citation>
    <scope>NUCLEOTIDE SEQUENCE [LARGE SCALE GENOMIC DNA]</scope>
    <source>
        <strain evidence="4">Unc8</strain>
    </source>
</reference>
<sequence length="257" mass="27471">MKLAIAGKGGVGKTTIAALLVNLFQHNDCTVLAIDADPVANLAASLGFPRAQTIVPIIEMKELIEERTGTKAGDIGAYFNLNPHVADIPDKYAVCHNGIKLIVMGGFRSVASGCFCAENAFLKALLSHLLVKRDEVVIVDMEAGVEHLSRGTAVAVDMLLVIVNPGKRSIDTAHKINEVAKSVGIKRIQGIGNRVSSKEDEELITAAMAPIEMLGFVSDSQLVREADIKGKPLLNGDEKIIKEIEAIKLNIKVVCGR</sequence>
<proteinExistence type="predicted"/>
<dbReference type="GO" id="GO:0005829">
    <property type="term" value="C:cytosol"/>
    <property type="evidence" value="ECO:0007669"/>
    <property type="project" value="TreeGrafter"/>
</dbReference>
<evidence type="ECO:0000259" key="3">
    <source>
        <dbReference type="Pfam" id="PF01656"/>
    </source>
</evidence>
<evidence type="ECO:0000313" key="4">
    <source>
        <dbReference type="EMBL" id="RII00179.1"/>
    </source>
</evidence>
<dbReference type="Proteomes" id="UP000266287">
    <property type="component" value="Unassembled WGS sequence"/>
</dbReference>
<dbReference type="PIRSF" id="PIRSF005647">
    <property type="entry name" value="CooC"/>
    <property type="match status" value="1"/>
</dbReference>
<gene>
    <name evidence="4" type="ORF">B9J77_03380</name>
</gene>
<evidence type="ECO:0000256" key="2">
    <source>
        <dbReference type="ARBA" id="ARBA00022840"/>
    </source>
</evidence>
<dbReference type="GO" id="GO:0016887">
    <property type="term" value="F:ATP hydrolysis activity"/>
    <property type="evidence" value="ECO:0007669"/>
    <property type="project" value="TreeGrafter"/>
</dbReference>
<dbReference type="PANTHER" id="PTHR43384:SF6">
    <property type="entry name" value="SEPTUM SITE-DETERMINING PROTEIN MIND HOMOLOG, CHLOROPLASTIC"/>
    <property type="match status" value="1"/>
</dbReference>
<dbReference type="GO" id="GO:0005524">
    <property type="term" value="F:ATP binding"/>
    <property type="evidence" value="ECO:0007669"/>
    <property type="project" value="UniProtKB-KW"/>
</dbReference>
<dbReference type="InterPro" id="IPR027417">
    <property type="entry name" value="P-loop_NTPase"/>
</dbReference>
<dbReference type="PANTHER" id="PTHR43384">
    <property type="entry name" value="SEPTUM SITE-DETERMINING PROTEIN MIND HOMOLOG, CHLOROPLASTIC-RELATED"/>
    <property type="match status" value="1"/>
</dbReference>
<dbReference type="Pfam" id="PF01656">
    <property type="entry name" value="CbiA"/>
    <property type="match status" value="1"/>
</dbReference>
<organism evidence="4 5">
    <name type="scientific">candidate division NPL-UPA2 bacterium Unc8</name>
    <dbReference type="NCBI Taxonomy" id="1980939"/>
    <lineage>
        <taxon>Bacteria</taxon>
    </lineage>
</organism>
<protein>
    <submittedName>
        <fullName evidence="4">Carbon monoxide dehydrogenase</fullName>
    </submittedName>
</protein>
<dbReference type="GO" id="GO:0051782">
    <property type="term" value="P:negative regulation of cell division"/>
    <property type="evidence" value="ECO:0007669"/>
    <property type="project" value="TreeGrafter"/>
</dbReference>
<keyword evidence="2" id="KW-0067">ATP-binding</keyword>